<proteinExistence type="predicted"/>
<dbReference type="EMBL" id="SRLO01000098">
    <property type="protein sequence ID" value="TNN75865.1"/>
    <property type="molecule type" value="Genomic_DNA"/>
</dbReference>
<feature type="compositionally biased region" description="Polar residues" evidence="1">
    <location>
        <begin position="92"/>
        <end position="101"/>
    </location>
</feature>
<reference evidence="2 3" key="1">
    <citation type="submission" date="2019-03" db="EMBL/GenBank/DDBJ databases">
        <title>First draft genome of Liparis tanakae, snailfish: a comprehensive survey of snailfish specific genes.</title>
        <authorList>
            <person name="Kim W."/>
            <person name="Song I."/>
            <person name="Jeong J.-H."/>
            <person name="Kim D."/>
            <person name="Kim S."/>
            <person name="Ryu S."/>
            <person name="Song J.Y."/>
            <person name="Lee S.K."/>
        </authorList>
    </citation>
    <scope>NUCLEOTIDE SEQUENCE [LARGE SCALE GENOMIC DNA]</scope>
    <source>
        <tissue evidence="2">Muscle</tissue>
    </source>
</reference>
<organism evidence="2 3">
    <name type="scientific">Liparis tanakae</name>
    <name type="common">Tanaka's snailfish</name>
    <dbReference type="NCBI Taxonomy" id="230148"/>
    <lineage>
        <taxon>Eukaryota</taxon>
        <taxon>Metazoa</taxon>
        <taxon>Chordata</taxon>
        <taxon>Craniata</taxon>
        <taxon>Vertebrata</taxon>
        <taxon>Euteleostomi</taxon>
        <taxon>Actinopterygii</taxon>
        <taxon>Neopterygii</taxon>
        <taxon>Teleostei</taxon>
        <taxon>Neoteleostei</taxon>
        <taxon>Acanthomorphata</taxon>
        <taxon>Eupercaria</taxon>
        <taxon>Perciformes</taxon>
        <taxon>Cottioidei</taxon>
        <taxon>Cottales</taxon>
        <taxon>Liparidae</taxon>
        <taxon>Liparis</taxon>
    </lineage>
</organism>
<protein>
    <submittedName>
        <fullName evidence="2">Uncharacterized protein</fullName>
    </submittedName>
</protein>
<sequence>MNSYLTGIVLTRCRTRHILSLECSDIRTSCFPSRQSNSLHLPLITSLVPHSLHLVLTPFSPAAPPLANHMGDSLPATRQPANHKGRTRFGPTLTTQTLMRQ</sequence>
<comment type="caution">
    <text evidence="2">The sequence shown here is derived from an EMBL/GenBank/DDBJ whole genome shotgun (WGS) entry which is preliminary data.</text>
</comment>
<evidence type="ECO:0000256" key="1">
    <source>
        <dbReference type="SAM" id="MobiDB-lite"/>
    </source>
</evidence>
<accession>A0A4Z2IE86</accession>
<evidence type="ECO:0000313" key="2">
    <source>
        <dbReference type="EMBL" id="TNN75865.1"/>
    </source>
</evidence>
<feature type="region of interest" description="Disordered" evidence="1">
    <location>
        <begin position="67"/>
        <end position="101"/>
    </location>
</feature>
<gene>
    <name evidence="2" type="ORF">EYF80_013835</name>
</gene>
<dbReference type="Proteomes" id="UP000314294">
    <property type="component" value="Unassembled WGS sequence"/>
</dbReference>
<evidence type="ECO:0000313" key="3">
    <source>
        <dbReference type="Proteomes" id="UP000314294"/>
    </source>
</evidence>
<dbReference type="AlphaFoldDB" id="A0A4Z2IE86"/>
<keyword evidence="3" id="KW-1185">Reference proteome</keyword>
<name>A0A4Z2IE86_9TELE</name>